<dbReference type="GO" id="GO:0003755">
    <property type="term" value="F:peptidyl-prolyl cis-trans isomerase activity"/>
    <property type="evidence" value="ECO:0007669"/>
    <property type="project" value="UniProtKB-KW"/>
</dbReference>
<dbReference type="SUPFAM" id="SSF50891">
    <property type="entry name" value="Cyclophilin-like"/>
    <property type="match status" value="1"/>
</dbReference>
<name>A0ABD3MVN8_9STRA</name>
<proteinExistence type="predicted"/>
<evidence type="ECO:0000313" key="7">
    <source>
        <dbReference type="EMBL" id="KAL3765996.1"/>
    </source>
</evidence>
<dbReference type="Pfam" id="PF00160">
    <property type="entry name" value="Pro_isomerase"/>
    <property type="match status" value="1"/>
</dbReference>
<keyword evidence="5" id="KW-1133">Transmembrane helix</keyword>
<evidence type="ECO:0000256" key="1">
    <source>
        <dbReference type="ARBA" id="ARBA00013194"/>
    </source>
</evidence>
<protein>
    <recommendedName>
        <fullName evidence="1">peptidylprolyl isomerase</fullName>
        <ecNumber evidence="1">5.2.1.8</ecNumber>
    </recommendedName>
</protein>
<evidence type="ECO:0000256" key="4">
    <source>
        <dbReference type="SAM" id="MobiDB-lite"/>
    </source>
</evidence>
<gene>
    <name evidence="7" type="ORF">ACHAWU_002711</name>
</gene>
<sequence length="331" mass="36044">MNPKLTMGKPCQSLEMHSISTAGAATASSGGGYRDQVDDADEDDFDGDDMESDETEISPSLNYDIGRNAMQINRLKLAAMVCILLAGCLALVVGLSYRKGGTGNGGGLLSNTQLYGDQQDSQGSISVPEDNDNISPSENGNSKIIEFTVANLNTNADASTNKFRILLHPEWAPIGVERFDALTSSNFWQEVRIFRVVPNFVVQFGISSDPDVQKSWSSLGPIPDDPVVASNVRGSVTFATSGPNSRTTQIFINTNDNAFLDEQGFAPIGEVLPAGEGYGGMSVVDEFYFEYYENPDQWKIEQEGETYLNEMFPLLSFFVDAQFVEEQDGNN</sequence>
<feature type="transmembrane region" description="Helical" evidence="5">
    <location>
        <begin position="77"/>
        <end position="97"/>
    </location>
</feature>
<dbReference type="InterPro" id="IPR002130">
    <property type="entry name" value="Cyclophilin-type_PPIase_dom"/>
</dbReference>
<evidence type="ECO:0000256" key="5">
    <source>
        <dbReference type="SAM" id="Phobius"/>
    </source>
</evidence>
<dbReference type="AlphaFoldDB" id="A0ABD3MVN8"/>
<organism evidence="7 8">
    <name type="scientific">Discostella pseudostelligera</name>
    <dbReference type="NCBI Taxonomy" id="259834"/>
    <lineage>
        <taxon>Eukaryota</taxon>
        <taxon>Sar</taxon>
        <taxon>Stramenopiles</taxon>
        <taxon>Ochrophyta</taxon>
        <taxon>Bacillariophyta</taxon>
        <taxon>Coscinodiscophyceae</taxon>
        <taxon>Thalassiosirophycidae</taxon>
        <taxon>Stephanodiscales</taxon>
        <taxon>Stephanodiscaceae</taxon>
        <taxon>Discostella</taxon>
    </lineage>
</organism>
<dbReference type="Proteomes" id="UP001530293">
    <property type="component" value="Unassembled WGS sequence"/>
</dbReference>
<dbReference type="PRINTS" id="PR00153">
    <property type="entry name" value="CSAPPISMRASE"/>
</dbReference>
<dbReference type="PROSITE" id="PS50072">
    <property type="entry name" value="CSA_PPIASE_2"/>
    <property type="match status" value="1"/>
</dbReference>
<dbReference type="PANTHER" id="PTHR43246">
    <property type="entry name" value="PEPTIDYL-PROLYL CIS-TRANS ISOMERASE CYP38, CHLOROPLASTIC"/>
    <property type="match status" value="1"/>
</dbReference>
<dbReference type="InterPro" id="IPR044665">
    <property type="entry name" value="E_coli_cyclophilin_A-like"/>
</dbReference>
<evidence type="ECO:0000259" key="6">
    <source>
        <dbReference type="PROSITE" id="PS50072"/>
    </source>
</evidence>
<keyword evidence="5" id="KW-0472">Membrane</keyword>
<dbReference type="EC" id="5.2.1.8" evidence="1"/>
<evidence type="ECO:0000256" key="3">
    <source>
        <dbReference type="ARBA" id="ARBA00023235"/>
    </source>
</evidence>
<dbReference type="InterPro" id="IPR029000">
    <property type="entry name" value="Cyclophilin-like_dom_sf"/>
</dbReference>
<dbReference type="EMBL" id="JALLBG020000089">
    <property type="protein sequence ID" value="KAL3765996.1"/>
    <property type="molecule type" value="Genomic_DNA"/>
</dbReference>
<dbReference type="Gene3D" id="2.40.100.10">
    <property type="entry name" value="Cyclophilin-like"/>
    <property type="match status" value="1"/>
</dbReference>
<keyword evidence="2" id="KW-0697">Rotamase</keyword>
<evidence type="ECO:0000256" key="2">
    <source>
        <dbReference type="ARBA" id="ARBA00023110"/>
    </source>
</evidence>
<keyword evidence="3" id="KW-0413">Isomerase</keyword>
<evidence type="ECO:0000313" key="8">
    <source>
        <dbReference type="Proteomes" id="UP001530293"/>
    </source>
</evidence>
<keyword evidence="8" id="KW-1185">Reference proteome</keyword>
<feature type="compositionally biased region" description="Acidic residues" evidence="4">
    <location>
        <begin position="38"/>
        <end position="56"/>
    </location>
</feature>
<feature type="region of interest" description="Disordered" evidence="4">
    <location>
        <begin position="119"/>
        <end position="140"/>
    </location>
</feature>
<comment type="caution">
    <text evidence="7">The sequence shown here is derived from an EMBL/GenBank/DDBJ whole genome shotgun (WGS) entry which is preliminary data.</text>
</comment>
<feature type="region of interest" description="Disordered" evidence="4">
    <location>
        <begin position="22"/>
        <end position="59"/>
    </location>
</feature>
<accession>A0ABD3MVN8</accession>
<keyword evidence="5" id="KW-0812">Transmembrane</keyword>
<feature type="domain" description="PPIase cyclophilin-type" evidence="6">
    <location>
        <begin position="161"/>
        <end position="287"/>
    </location>
</feature>
<reference evidence="7 8" key="1">
    <citation type="submission" date="2024-10" db="EMBL/GenBank/DDBJ databases">
        <title>Updated reference genomes for cyclostephanoid diatoms.</title>
        <authorList>
            <person name="Roberts W.R."/>
            <person name="Alverson A.J."/>
        </authorList>
    </citation>
    <scope>NUCLEOTIDE SEQUENCE [LARGE SCALE GENOMIC DNA]</scope>
    <source>
        <strain evidence="7 8">AJA232-27</strain>
    </source>
</reference>